<evidence type="ECO:0000313" key="1">
    <source>
        <dbReference type="EMBL" id="OCK83886.1"/>
    </source>
</evidence>
<proteinExistence type="predicted"/>
<dbReference type="Proteomes" id="UP000250266">
    <property type="component" value="Unassembled WGS sequence"/>
</dbReference>
<gene>
    <name evidence="1" type="ORF">K432DRAFT_464598</name>
</gene>
<name>A0A8E2EH83_9PEZI</name>
<accession>A0A8E2EH83</accession>
<dbReference type="OrthoDB" id="6161812at2759"/>
<organism evidence="1 2">
    <name type="scientific">Lepidopterella palustris CBS 459.81</name>
    <dbReference type="NCBI Taxonomy" id="1314670"/>
    <lineage>
        <taxon>Eukaryota</taxon>
        <taxon>Fungi</taxon>
        <taxon>Dikarya</taxon>
        <taxon>Ascomycota</taxon>
        <taxon>Pezizomycotina</taxon>
        <taxon>Dothideomycetes</taxon>
        <taxon>Pleosporomycetidae</taxon>
        <taxon>Mytilinidiales</taxon>
        <taxon>Argynnaceae</taxon>
        <taxon>Lepidopterella</taxon>
    </lineage>
</organism>
<protein>
    <submittedName>
        <fullName evidence="1">Uncharacterized protein</fullName>
    </submittedName>
</protein>
<evidence type="ECO:0000313" key="2">
    <source>
        <dbReference type="Proteomes" id="UP000250266"/>
    </source>
</evidence>
<dbReference type="EMBL" id="KV744850">
    <property type="protein sequence ID" value="OCK83886.1"/>
    <property type="molecule type" value="Genomic_DNA"/>
</dbReference>
<sequence>MASIQDVTRKCAESFTHAIALRSTEPEIQSELQNELFRFKIGAGSLGVNAADITSADYCLRNNLDICGIFIGMLTRLERESKVYLTANRSKLQQKHTRNLELKLILRRWRRFRRRHHHDHLSAWTKSRFPHRNQPLDEIDDIITRLYQFTAVIKKSESQNEYARINRFIQKKKKKKNPRRRTQSHAKWHIETRLCEISPVLVQRLVNAAVF</sequence>
<keyword evidence="2" id="KW-1185">Reference proteome</keyword>
<dbReference type="AlphaFoldDB" id="A0A8E2EH83"/>
<reference evidence="1 2" key="1">
    <citation type="journal article" date="2016" name="Nat. Commun.">
        <title>Ectomycorrhizal ecology is imprinted in the genome of the dominant symbiotic fungus Cenococcum geophilum.</title>
        <authorList>
            <consortium name="DOE Joint Genome Institute"/>
            <person name="Peter M."/>
            <person name="Kohler A."/>
            <person name="Ohm R.A."/>
            <person name="Kuo A."/>
            <person name="Krutzmann J."/>
            <person name="Morin E."/>
            <person name="Arend M."/>
            <person name="Barry K.W."/>
            <person name="Binder M."/>
            <person name="Choi C."/>
            <person name="Clum A."/>
            <person name="Copeland A."/>
            <person name="Grisel N."/>
            <person name="Haridas S."/>
            <person name="Kipfer T."/>
            <person name="LaButti K."/>
            <person name="Lindquist E."/>
            <person name="Lipzen A."/>
            <person name="Maire R."/>
            <person name="Meier B."/>
            <person name="Mihaltcheva S."/>
            <person name="Molinier V."/>
            <person name="Murat C."/>
            <person name="Poggeler S."/>
            <person name="Quandt C.A."/>
            <person name="Sperisen C."/>
            <person name="Tritt A."/>
            <person name="Tisserant E."/>
            <person name="Crous P.W."/>
            <person name="Henrissat B."/>
            <person name="Nehls U."/>
            <person name="Egli S."/>
            <person name="Spatafora J.W."/>
            <person name="Grigoriev I.V."/>
            <person name="Martin F.M."/>
        </authorList>
    </citation>
    <scope>NUCLEOTIDE SEQUENCE [LARGE SCALE GENOMIC DNA]</scope>
    <source>
        <strain evidence="1 2">CBS 459.81</strain>
    </source>
</reference>